<dbReference type="SUPFAM" id="SSF47413">
    <property type="entry name" value="lambda repressor-like DNA-binding domains"/>
    <property type="match status" value="1"/>
</dbReference>
<dbReference type="Gene3D" id="1.10.260.40">
    <property type="entry name" value="lambda repressor-like DNA-binding domains"/>
    <property type="match status" value="1"/>
</dbReference>
<reference evidence="3 4" key="1">
    <citation type="submission" date="2019-12" db="EMBL/GenBank/DDBJ databases">
        <title>Nocardia macrotermitis sp. nov. and Nocardia aurantia sp. nov., isolated from the gut of the fungus growing-termite Macrotermes natalensis.</title>
        <authorList>
            <person name="Christine B."/>
            <person name="Rene B."/>
        </authorList>
    </citation>
    <scope>NUCLEOTIDE SEQUENCE [LARGE SCALE GENOMIC DNA]</scope>
    <source>
        <strain evidence="3 4">DSM 102126</strain>
    </source>
</reference>
<keyword evidence="4" id="KW-1185">Reference proteome</keyword>
<evidence type="ECO:0000256" key="1">
    <source>
        <dbReference type="SAM" id="MobiDB-lite"/>
    </source>
</evidence>
<comment type="caution">
    <text evidence="3">The sequence shown here is derived from an EMBL/GenBank/DDBJ whole genome shotgun (WGS) entry which is preliminary data.</text>
</comment>
<dbReference type="InterPro" id="IPR001387">
    <property type="entry name" value="Cro/C1-type_HTH"/>
</dbReference>
<sequence length="397" mass="40885">MPQPAGNAGRPMVVHTDFGTELRRRRKAAGLSLSALADLVTYDKSSLSRVESGARLPSRQLAAACDAELGAGGELLRLAGERARRDSGSSPGPARVHGSVPPPDDVVATFASVFGQLRRIGQQVPPPVVLGQAAEQVRALRSLVVPDAPESAPVLLLAARTAEFTGWMAQEAGDVPLARRWTAEAVRLAALAGDESMAAHAHVRRAGLALYQREGLQVVALARRAQATAPVGSRVHAQAAQREAQGHALLGDAYAVERLLDGPAVTPAASSGPFSGGLALGSTTVPDMDDAVAGWCFHDLGQHARAVDALTPVVAGLPPWAARAKGRFGARLARAQLGAGDLDAACATGLLVLSAAGPVASATIAAELRQLLAELGAWRRRHPPAGELNAALGDLLG</sequence>
<evidence type="ECO:0000259" key="2">
    <source>
        <dbReference type="PROSITE" id="PS50943"/>
    </source>
</evidence>
<dbReference type="PROSITE" id="PS50943">
    <property type="entry name" value="HTH_CROC1"/>
    <property type="match status" value="1"/>
</dbReference>
<dbReference type="AlphaFoldDB" id="A0A6I4WFG3"/>
<dbReference type="OrthoDB" id="5184419at2"/>
<name>A0A6I4WFG3_9ACTN</name>
<feature type="region of interest" description="Disordered" evidence="1">
    <location>
        <begin position="82"/>
        <end position="103"/>
    </location>
</feature>
<dbReference type="SMART" id="SM00530">
    <property type="entry name" value="HTH_XRE"/>
    <property type="match status" value="1"/>
</dbReference>
<evidence type="ECO:0000313" key="3">
    <source>
        <dbReference type="EMBL" id="MXQ65684.1"/>
    </source>
</evidence>
<protein>
    <submittedName>
        <fullName evidence="3">Helix-turn-helix domain-containing protein</fullName>
    </submittedName>
</protein>
<dbReference type="EMBL" id="WUTW01000002">
    <property type="protein sequence ID" value="MXQ65684.1"/>
    <property type="molecule type" value="Genomic_DNA"/>
</dbReference>
<dbReference type="Proteomes" id="UP000431901">
    <property type="component" value="Unassembled WGS sequence"/>
</dbReference>
<proteinExistence type="predicted"/>
<dbReference type="GO" id="GO:0003677">
    <property type="term" value="F:DNA binding"/>
    <property type="evidence" value="ECO:0007669"/>
    <property type="project" value="InterPro"/>
</dbReference>
<dbReference type="CDD" id="cd00093">
    <property type="entry name" value="HTH_XRE"/>
    <property type="match status" value="1"/>
</dbReference>
<dbReference type="InterPro" id="IPR010982">
    <property type="entry name" value="Lambda_DNA-bd_dom_sf"/>
</dbReference>
<evidence type="ECO:0000313" key="4">
    <source>
        <dbReference type="Proteomes" id="UP000431901"/>
    </source>
</evidence>
<dbReference type="Pfam" id="PF13560">
    <property type="entry name" value="HTH_31"/>
    <property type="match status" value="1"/>
</dbReference>
<gene>
    <name evidence="3" type="ORF">GQ466_16775</name>
</gene>
<accession>A0A6I4WFG3</accession>
<organism evidence="3 4">
    <name type="scientific">Actinomadura rayongensis</name>
    <dbReference type="NCBI Taxonomy" id="1429076"/>
    <lineage>
        <taxon>Bacteria</taxon>
        <taxon>Bacillati</taxon>
        <taxon>Actinomycetota</taxon>
        <taxon>Actinomycetes</taxon>
        <taxon>Streptosporangiales</taxon>
        <taxon>Thermomonosporaceae</taxon>
        <taxon>Actinomadura</taxon>
    </lineage>
</organism>
<dbReference type="RefSeq" id="WP_161103745.1">
    <property type="nucleotide sequence ID" value="NZ_JBHLYI010000006.1"/>
</dbReference>
<feature type="domain" description="HTH cro/C1-type" evidence="2">
    <location>
        <begin position="22"/>
        <end position="58"/>
    </location>
</feature>